<dbReference type="HOGENOM" id="CLU_008762_1_1_1"/>
<sequence length="815" mass="91815">MPRLKAAAADSSGDRWQMVGAGVGQRCKRQIAPAIGGKCCNPQRESRTSTVCRDGIGDGRVLLSNTTLTDLNSTLFTLSYRARDFWKSPRVTVIRIEVLVVLAACMLLFLAVFGFLRRRCTNPLFQKAVMGFYVLSSSLVTYTLGSMQSSAVKGGMYPIWALSLFILFGCADSITAYSLHDNNQMWRQIYIAYLYFFYVALIAVTIITQGSGSLPLLLLTLVAAYKFSHRTVASLLASMSWNLNKMVADYMHEEHTIHPIRDDEYEEASMKGYRYLVDWPLDKSKLEAGTSYATRTTEDAQIICIDEIWLHKDKPLSTDLKDACLSFSLFHLLRRRFFGFTCAESALPKTRDFIFKGLLQLNDDKGAVDYIRAFKVIEVELAFMHDFFFTKYALIYYGSSPAAVWSLVSAALIAITAYLTASHHWLQGGPTVVSNTTADVVITMLMLASIGMLELLQPLLYWTTIWGRVSFVCQYIRQQQQPLHGRFGCCMRFKELLAKIGSRVSSNRSYWQDRLGQYSLLESTSCNNPPEASILVIGRLLYKYTFLVDSRAFAHRNRLDPASSCKKKPGKPINLSPELKEAIYKSLQQHAADGNLTNGESSLASNGAHHLFWACVQRLDVHPTAGFSQKTENQTCSILTWHIATCYCEMETPQYQQGTDELKNVQVARALSRYCAYLVVAAPKLLPGHHYDTMCLLDVVGEEAVQFLHGNDEKDKYQALRGYVPPPEGQPTKSIFESGLKLGKQLEALRPEEKRWKVLADFWSEMLLYISPSDNVKEHIEQLTKGGEFITHLWALLSHAGILERPRQEHDPGSV</sequence>
<dbReference type="PANTHER" id="PTHR31325">
    <property type="entry name" value="OS01G0798800 PROTEIN-RELATED"/>
    <property type="match status" value="1"/>
</dbReference>
<dbReference type="Pfam" id="PF04578">
    <property type="entry name" value="DUF594"/>
    <property type="match status" value="1"/>
</dbReference>
<evidence type="ECO:0000313" key="4">
    <source>
        <dbReference type="Proteomes" id="UP000026962"/>
    </source>
</evidence>
<reference evidence="3" key="1">
    <citation type="submission" date="2015-04" db="UniProtKB">
        <authorList>
            <consortium name="EnsemblPlants"/>
        </authorList>
    </citation>
    <scope>IDENTIFICATION</scope>
</reference>
<feature type="transmembrane region" description="Helical" evidence="1">
    <location>
        <begin position="128"/>
        <end position="145"/>
    </location>
</feature>
<dbReference type="OMA" id="DYIRAFK"/>
<keyword evidence="1" id="KW-1133">Transmembrane helix</keyword>
<name>A0A0E0LGD7_ORYPU</name>
<dbReference type="InterPro" id="IPR007658">
    <property type="entry name" value="DUF594"/>
</dbReference>
<dbReference type="eggNOG" id="ENOG502QSWW">
    <property type="taxonomic scope" value="Eukaryota"/>
</dbReference>
<dbReference type="EnsemblPlants" id="OPUNC07G01070.1">
    <property type="protein sequence ID" value="OPUNC07G01070.1"/>
    <property type="gene ID" value="OPUNC07G01070"/>
</dbReference>
<evidence type="ECO:0000313" key="3">
    <source>
        <dbReference type="EnsemblPlants" id="OPUNC07G01070.1"/>
    </source>
</evidence>
<proteinExistence type="predicted"/>
<keyword evidence="1" id="KW-0812">Transmembrane</keyword>
<dbReference type="Proteomes" id="UP000026962">
    <property type="component" value="Chromosome 7"/>
</dbReference>
<keyword evidence="4" id="KW-1185">Reference proteome</keyword>
<keyword evidence="1" id="KW-0472">Membrane</keyword>
<feature type="domain" description="DUF4220" evidence="2">
    <location>
        <begin position="132"/>
        <end position="522"/>
    </location>
</feature>
<dbReference type="STRING" id="4537.A0A0E0LGD7"/>
<feature type="transmembrane region" description="Helical" evidence="1">
    <location>
        <begin position="93"/>
        <end position="116"/>
    </location>
</feature>
<evidence type="ECO:0000259" key="2">
    <source>
        <dbReference type="Pfam" id="PF13968"/>
    </source>
</evidence>
<evidence type="ECO:0000256" key="1">
    <source>
        <dbReference type="SAM" id="Phobius"/>
    </source>
</evidence>
<organism evidence="3">
    <name type="scientific">Oryza punctata</name>
    <name type="common">Red rice</name>
    <dbReference type="NCBI Taxonomy" id="4537"/>
    <lineage>
        <taxon>Eukaryota</taxon>
        <taxon>Viridiplantae</taxon>
        <taxon>Streptophyta</taxon>
        <taxon>Embryophyta</taxon>
        <taxon>Tracheophyta</taxon>
        <taxon>Spermatophyta</taxon>
        <taxon>Magnoliopsida</taxon>
        <taxon>Liliopsida</taxon>
        <taxon>Poales</taxon>
        <taxon>Poaceae</taxon>
        <taxon>BOP clade</taxon>
        <taxon>Oryzoideae</taxon>
        <taxon>Oryzeae</taxon>
        <taxon>Oryzinae</taxon>
        <taxon>Oryza</taxon>
    </lineage>
</organism>
<dbReference type="InterPro" id="IPR025315">
    <property type="entry name" value="DUF4220"/>
</dbReference>
<dbReference type="AlphaFoldDB" id="A0A0E0LGD7"/>
<protein>
    <recommendedName>
        <fullName evidence="2">DUF4220 domain-containing protein</fullName>
    </recommendedName>
</protein>
<feature type="transmembrane region" description="Helical" evidence="1">
    <location>
        <begin position="157"/>
        <end position="177"/>
    </location>
</feature>
<dbReference type="Pfam" id="PF13968">
    <property type="entry name" value="DUF4220"/>
    <property type="match status" value="1"/>
</dbReference>
<feature type="transmembrane region" description="Helical" evidence="1">
    <location>
        <begin position="189"/>
        <end position="208"/>
    </location>
</feature>
<reference evidence="3" key="2">
    <citation type="submission" date="2018-05" db="EMBL/GenBank/DDBJ databases">
        <title>OpunRS2 (Oryza punctata Reference Sequence Version 2).</title>
        <authorList>
            <person name="Zhang J."/>
            <person name="Kudrna D."/>
            <person name="Lee S."/>
            <person name="Talag J."/>
            <person name="Welchert J."/>
            <person name="Wing R.A."/>
        </authorList>
    </citation>
    <scope>NUCLEOTIDE SEQUENCE [LARGE SCALE GENOMIC DNA]</scope>
</reference>
<accession>A0A0E0LGD7</accession>
<dbReference type="Gramene" id="OPUNC07G01070.1">
    <property type="protein sequence ID" value="OPUNC07G01070.1"/>
    <property type="gene ID" value="OPUNC07G01070"/>
</dbReference>